<name>A0AA37J023_9FIRM</name>
<dbReference type="GO" id="GO:0005886">
    <property type="term" value="C:plasma membrane"/>
    <property type="evidence" value="ECO:0007669"/>
    <property type="project" value="TreeGrafter"/>
</dbReference>
<evidence type="ECO:0000256" key="4">
    <source>
        <dbReference type="ARBA" id="ARBA00022643"/>
    </source>
</evidence>
<accession>A0AA37J023</accession>
<evidence type="ECO:0000313" key="11">
    <source>
        <dbReference type="Proteomes" id="UP001055185"/>
    </source>
</evidence>
<dbReference type="Proteomes" id="UP001055185">
    <property type="component" value="Unassembled WGS sequence"/>
</dbReference>
<keyword evidence="1" id="KW-0813">Transport</keyword>
<keyword evidence="4" id="KW-0288">FMN</keyword>
<dbReference type="EMBL" id="BQKV01000081">
    <property type="protein sequence ID" value="GJN65288.1"/>
    <property type="molecule type" value="Genomic_DNA"/>
</dbReference>
<evidence type="ECO:0000256" key="6">
    <source>
        <dbReference type="ARBA" id="ARBA00022967"/>
    </source>
</evidence>
<evidence type="ECO:0000256" key="9">
    <source>
        <dbReference type="SAM" id="Phobius"/>
    </source>
</evidence>
<keyword evidence="5 9" id="KW-0812">Transmembrane</keyword>
<keyword evidence="3" id="KW-0285">Flavoprotein</keyword>
<gene>
    <name evidence="10" type="ORF">JCM17207_19130</name>
</gene>
<keyword evidence="11" id="KW-1185">Reference proteome</keyword>
<evidence type="ECO:0000256" key="7">
    <source>
        <dbReference type="ARBA" id="ARBA00022989"/>
    </source>
</evidence>
<keyword evidence="7 9" id="KW-1133">Transmembrane helix</keyword>
<proteinExistence type="predicted"/>
<dbReference type="RefSeq" id="WP_238317530.1">
    <property type="nucleotide sequence ID" value="NZ_BQKV01000081.1"/>
</dbReference>
<evidence type="ECO:0000313" key="10">
    <source>
        <dbReference type="EMBL" id="GJN65288.1"/>
    </source>
</evidence>
<comment type="caution">
    <text evidence="10">The sequence shown here is derived from an EMBL/GenBank/DDBJ whole genome shotgun (WGS) entry which is preliminary data.</text>
</comment>
<reference evidence="10" key="1">
    <citation type="journal article" date="2022" name="Int. J. Syst. Evol. Microbiol.">
        <title>Genome-based, phenotypic and chemotaxonomic classification of Faecalibacterium strains: proposal of three novel species Faecalibacterium duncaniae sp. nov., Faecalibacterium hattorii sp. nov. and Faecalibacterium gallinarum sp. nov. .</title>
        <authorList>
            <person name="Sakamoto M."/>
            <person name="Sakurai N."/>
            <person name="Tanno H."/>
            <person name="Iino T."/>
            <person name="Ohkuma M."/>
            <person name="Endo A."/>
        </authorList>
    </citation>
    <scope>NUCLEOTIDE SEQUENCE</scope>
    <source>
        <strain evidence="10">JCM 17207</strain>
    </source>
</reference>
<dbReference type="PANTHER" id="PTHR30578">
    <property type="entry name" value="ELECTRON TRANSPORT COMPLEX PROTEIN RNFD"/>
    <property type="match status" value="1"/>
</dbReference>
<evidence type="ECO:0000256" key="1">
    <source>
        <dbReference type="ARBA" id="ARBA00022448"/>
    </source>
</evidence>
<feature type="transmembrane region" description="Helical" evidence="9">
    <location>
        <begin position="209"/>
        <end position="227"/>
    </location>
</feature>
<dbReference type="AlphaFoldDB" id="A0AA37J023"/>
<protein>
    <submittedName>
        <fullName evidence="10">NADH:ubiquinone oxidoreductase</fullName>
    </submittedName>
</protein>
<keyword evidence="2" id="KW-0597">Phosphoprotein</keyword>
<dbReference type="InterPro" id="IPR004338">
    <property type="entry name" value="NqrB/RnfD"/>
</dbReference>
<evidence type="ECO:0000256" key="2">
    <source>
        <dbReference type="ARBA" id="ARBA00022553"/>
    </source>
</evidence>
<feature type="transmembrane region" description="Helical" evidence="9">
    <location>
        <begin position="35"/>
        <end position="56"/>
    </location>
</feature>
<feature type="transmembrane region" description="Helical" evidence="9">
    <location>
        <begin position="298"/>
        <end position="316"/>
    </location>
</feature>
<sequence length="340" mass="37234">MQELTLREREKALQTTGPYYRHTCWMALPLLCMAIYLYGLRPLFLCGAAFLAGNFCDRLVAFLRRRVYQPSDYSSESFALIIALLLPATVSWYVLIVAVVVGVLIGKEAFGGYGSYPFHPAAVGYVVAAVSWPEQVFQYPQPYANIPLWDTTGVALTSGVSDTLRNGGLPNVSTWSLLLGEFAGPLGTGASLIILACGLFLWRQKDINLSAAVSFTVACALVAFLFPRQADLVNAPLWESVLPRLNLVKYELLSGAMLFNAVFLLNEPYTCPHRRLGRVVYGALVGLVSMSFRYFGVYTTGVCFAILAVNSIAGWLDRVEARLYALNARLRAAKEGGVSA</sequence>
<organism evidence="10 11">
    <name type="scientific">Faecalibacterium gallinarum</name>
    <dbReference type="NCBI Taxonomy" id="2903556"/>
    <lineage>
        <taxon>Bacteria</taxon>
        <taxon>Bacillati</taxon>
        <taxon>Bacillota</taxon>
        <taxon>Clostridia</taxon>
        <taxon>Eubacteriales</taxon>
        <taxon>Oscillospiraceae</taxon>
        <taxon>Faecalibacterium</taxon>
    </lineage>
</organism>
<feature type="transmembrane region" description="Helical" evidence="9">
    <location>
        <begin position="77"/>
        <end position="105"/>
    </location>
</feature>
<evidence type="ECO:0000256" key="5">
    <source>
        <dbReference type="ARBA" id="ARBA00022692"/>
    </source>
</evidence>
<feature type="transmembrane region" description="Helical" evidence="9">
    <location>
        <begin position="182"/>
        <end position="202"/>
    </location>
</feature>
<dbReference type="PANTHER" id="PTHR30578:SF0">
    <property type="entry name" value="ION-TRANSLOCATING OXIDOREDUCTASE COMPLEX SUBUNIT D"/>
    <property type="match status" value="1"/>
</dbReference>
<keyword evidence="6" id="KW-1278">Translocase</keyword>
<dbReference type="GO" id="GO:0055085">
    <property type="term" value="P:transmembrane transport"/>
    <property type="evidence" value="ECO:0007669"/>
    <property type="project" value="InterPro"/>
</dbReference>
<dbReference type="Pfam" id="PF03116">
    <property type="entry name" value="NQR2_RnfD_RnfE"/>
    <property type="match status" value="1"/>
</dbReference>
<evidence type="ECO:0000256" key="8">
    <source>
        <dbReference type="ARBA" id="ARBA00023136"/>
    </source>
</evidence>
<evidence type="ECO:0000256" key="3">
    <source>
        <dbReference type="ARBA" id="ARBA00022630"/>
    </source>
</evidence>
<keyword evidence="8 9" id="KW-0472">Membrane</keyword>